<keyword evidence="4 7" id="KW-0863">Zinc-finger</keyword>
<proteinExistence type="predicted"/>
<feature type="compositionally biased region" description="Basic and acidic residues" evidence="8">
    <location>
        <begin position="39"/>
        <end position="50"/>
    </location>
</feature>
<dbReference type="Gene3D" id="3.30.160.60">
    <property type="entry name" value="Classic Zinc Finger"/>
    <property type="match status" value="2"/>
</dbReference>
<dbReference type="GeneTree" id="ENSGT00730000111407"/>
<reference evidence="10" key="3">
    <citation type="submission" date="2025-09" db="UniProtKB">
        <authorList>
            <consortium name="Ensembl"/>
        </authorList>
    </citation>
    <scope>IDENTIFICATION</scope>
    <source>
        <strain evidence="10">Thoroughbred</strain>
    </source>
</reference>
<dbReference type="AlphaFoldDB" id="F7BIB1"/>
<dbReference type="PROSITE" id="PS50157">
    <property type="entry name" value="ZINC_FINGER_C2H2_2"/>
    <property type="match status" value="3"/>
</dbReference>
<feature type="compositionally biased region" description="Basic and acidic residues" evidence="8">
    <location>
        <begin position="105"/>
        <end position="115"/>
    </location>
</feature>
<dbReference type="Pfam" id="PF13912">
    <property type="entry name" value="zf-C2H2_6"/>
    <property type="match status" value="1"/>
</dbReference>
<dbReference type="VGNC" id="VGNC:25348">
    <property type="gene designation" value="ZNF576"/>
</dbReference>
<evidence type="ECO:0000313" key="12">
    <source>
        <dbReference type="VGNC" id="VGNC:25348"/>
    </source>
</evidence>
<evidence type="ECO:0000256" key="4">
    <source>
        <dbReference type="ARBA" id="ARBA00022771"/>
    </source>
</evidence>
<dbReference type="GO" id="GO:0005634">
    <property type="term" value="C:nucleus"/>
    <property type="evidence" value="ECO:0007669"/>
    <property type="project" value="UniProtKB-SubCell"/>
</dbReference>
<feature type="domain" description="C2H2-type" evidence="9">
    <location>
        <begin position="203"/>
        <end position="225"/>
    </location>
</feature>
<keyword evidence="11" id="KW-1185">Reference proteome</keyword>
<feature type="region of interest" description="Disordered" evidence="8">
    <location>
        <begin position="220"/>
        <end position="243"/>
    </location>
</feature>
<dbReference type="InterPro" id="IPR013087">
    <property type="entry name" value="Znf_C2H2_type"/>
</dbReference>
<evidence type="ECO:0000256" key="7">
    <source>
        <dbReference type="PROSITE-ProRule" id="PRU00042"/>
    </source>
</evidence>
<evidence type="ECO:0000313" key="10">
    <source>
        <dbReference type="Ensembl" id="ENSECAP00000011429.3"/>
    </source>
</evidence>
<dbReference type="PANTHER" id="PTHR24406">
    <property type="entry name" value="TRANSCRIPTIONAL REPRESSOR CTCFL-RELATED"/>
    <property type="match status" value="1"/>
</dbReference>
<evidence type="ECO:0000259" key="9">
    <source>
        <dbReference type="PROSITE" id="PS50157"/>
    </source>
</evidence>
<dbReference type="HOGENOM" id="CLU_133887_0_0_1"/>
<evidence type="ECO:0000256" key="3">
    <source>
        <dbReference type="ARBA" id="ARBA00022737"/>
    </source>
</evidence>
<feature type="domain" description="C2H2-type" evidence="9">
    <location>
        <begin position="244"/>
        <end position="271"/>
    </location>
</feature>
<reference evidence="10" key="2">
    <citation type="submission" date="2025-08" db="UniProtKB">
        <authorList>
            <consortium name="Ensembl"/>
        </authorList>
    </citation>
    <scope>IDENTIFICATION</scope>
    <source>
        <strain evidence="10">Thoroughbred</strain>
    </source>
</reference>
<evidence type="ECO:0000256" key="5">
    <source>
        <dbReference type="ARBA" id="ARBA00022833"/>
    </source>
</evidence>
<keyword evidence="6" id="KW-0539">Nucleus</keyword>
<reference evidence="10 11" key="1">
    <citation type="journal article" date="2009" name="Science">
        <title>Genome sequence, comparative analysis, and population genetics of the domestic horse.</title>
        <authorList>
            <consortium name="Broad Institute Genome Sequencing Platform"/>
            <consortium name="Broad Institute Whole Genome Assembly Team"/>
            <person name="Wade C.M."/>
            <person name="Giulotto E."/>
            <person name="Sigurdsson S."/>
            <person name="Zoli M."/>
            <person name="Gnerre S."/>
            <person name="Imsland F."/>
            <person name="Lear T.L."/>
            <person name="Adelson D.L."/>
            <person name="Bailey E."/>
            <person name="Bellone R.R."/>
            <person name="Bloecker H."/>
            <person name="Distl O."/>
            <person name="Edgar R.C."/>
            <person name="Garber M."/>
            <person name="Leeb T."/>
            <person name="Mauceli E."/>
            <person name="MacLeod J.N."/>
            <person name="Penedo M.C.T."/>
            <person name="Raison J.M."/>
            <person name="Sharpe T."/>
            <person name="Vogel J."/>
            <person name="Andersson L."/>
            <person name="Antczak D.F."/>
            <person name="Biagi T."/>
            <person name="Binns M.M."/>
            <person name="Chowdhary B.P."/>
            <person name="Coleman S.J."/>
            <person name="Della Valle G."/>
            <person name="Fryc S."/>
            <person name="Guerin G."/>
            <person name="Hasegawa T."/>
            <person name="Hill E.W."/>
            <person name="Jurka J."/>
            <person name="Kiialainen A."/>
            <person name="Lindgren G."/>
            <person name="Liu J."/>
            <person name="Magnani E."/>
            <person name="Mickelson J.R."/>
            <person name="Murray J."/>
            <person name="Nergadze S.G."/>
            <person name="Onofrio R."/>
            <person name="Pedroni S."/>
            <person name="Piras M.F."/>
            <person name="Raudsepp T."/>
            <person name="Rocchi M."/>
            <person name="Roeed K.H."/>
            <person name="Ryder O.A."/>
            <person name="Searle S."/>
            <person name="Skow L."/>
            <person name="Swinburne J.E."/>
            <person name="Syvaenen A.C."/>
            <person name="Tozaki T."/>
            <person name="Valberg S.J."/>
            <person name="Vaudin M."/>
            <person name="White J.R."/>
            <person name="Zody M.C."/>
            <person name="Lander E.S."/>
            <person name="Lindblad-Toh K."/>
        </authorList>
    </citation>
    <scope>NUCLEOTIDE SEQUENCE [LARGE SCALE GENOMIC DNA]</scope>
    <source>
        <strain evidence="10 11">Thoroughbred</strain>
    </source>
</reference>
<keyword evidence="5" id="KW-0862">Zinc</keyword>
<dbReference type="InterPro" id="IPR050888">
    <property type="entry name" value="ZnF_C2H2-type_TF"/>
</dbReference>
<organism evidence="10 11">
    <name type="scientific">Equus caballus</name>
    <name type="common">Horse</name>
    <dbReference type="NCBI Taxonomy" id="9796"/>
    <lineage>
        <taxon>Eukaryota</taxon>
        <taxon>Metazoa</taxon>
        <taxon>Chordata</taxon>
        <taxon>Craniata</taxon>
        <taxon>Vertebrata</taxon>
        <taxon>Euteleostomi</taxon>
        <taxon>Mammalia</taxon>
        <taxon>Eutheria</taxon>
        <taxon>Laurasiatheria</taxon>
        <taxon>Perissodactyla</taxon>
        <taxon>Equidae</taxon>
        <taxon>Equus</taxon>
    </lineage>
</organism>
<gene>
    <name evidence="10 12" type="primary">ZNF576</name>
</gene>
<dbReference type="Ensembl" id="ENSECAT00000014310.4">
    <property type="protein sequence ID" value="ENSECAP00000011429.3"/>
    <property type="gene ID" value="ENSECAG00000013761.4"/>
</dbReference>
<evidence type="ECO:0000256" key="8">
    <source>
        <dbReference type="SAM" id="MobiDB-lite"/>
    </source>
</evidence>
<dbReference type="STRING" id="9796.ENSECAP00000011429"/>
<dbReference type="SMART" id="SM00355">
    <property type="entry name" value="ZnF_C2H2"/>
    <property type="match status" value="4"/>
</dbReference>
<dbReference type="Proteomes" id="UP000002281">
    <property type="component" value="Chromosome 10"/>
</dbReference>
<protein>
    <submittedName>
        <fullName evidence="10">Zinc finger protein 576</fullName>
    </submittedName>
</protein>
<dbReference type="GO" id="GO:0008270">
    <property type="term" value="F:zinc ion binding"/>
    <property type="evidence" value="ECO:0007669"/>
    <property type="project" value="UniProtKB-KW"/>
</dbReference>
<feature type="domain" description="C2H2-type" evidence="9">
    <location>
        <begin position="275"/>
        <end position="302"/>
    </location>
</feature>
<comment type="subcellular location">
    <subcellularLocation>
        <location evidence="1">Nucleus</location>
    </subcellularLocation>
</comment>
<evidence type="ECO:0000256" key="2">
    <source>
        <dbReference type="ARBA" id="ARBA00022723"/>
    </source>
</evidence>
<dbReference type="FunFam" id="3.30.160.60:FF:001317">
    <property type="entry name" value="zinc finger protein 576 isoform X2"/>
    <property type="match status" value="1"/>
</dbReference>
<evidence type="ECO:0000256" key="6">
    <source>
        <dbReference type="ARBA" id="ARBA00023242"/>
    </source>
</evidence>
<dbReference type="InterPro" id="IPR036236">
    <property type="entry name" value="Znf_C2H2_sf"/>
</dbReference>
<keyword evidence="3" id="KW-0677">Repeat</keyword>
<keyword evidence="2" id="KW-0479">Metal-binding</keyword>
<evidence type="ECO:0000256" key="1">
    <source>
        <dbReference type="ARBA" id="ARBA00004123"/>
    </source>
</evidence>
<dbReference type="PaxDb" id="9796-ENSECAP00000011429"/>
<sequence length="302" mass="32821">MFSPSLLPPKSLTEPTGGTPESAATAAGQPLRSPAPGVRRTEAEEGRARGFGDVQARSGDSNLTSLLLGRGVFWERELGDTALRGACAERPKRARSPAPTAAEPKTMREPKRLRARSAEPHLREKLRGVPVTMEDPHSEELMEQQDSSKERSPGSPRGDICHLGAPQCTRCLITFADSKFQERHMKREHPADFVAQKLQGALFVCFTCARSFPSSKALITHQRSHGPATRPSPPAAPTTSQPTFPCPDCGKTFGLAASLRRHRQAHEASTPPGPFACTECGQDFAQEAGLHQHYIRHARGEL</sequence>
<dbReference type="PROSITE" id="PS00028">
    <property type="entry name" value="ZINC_FINGER_C2H2_1"/>
    <property type="match status" value="3"/>
</dbReference>
<dbReference type="SUPFAM" id="SSF57667">
    <property type="entry name" value="beta-beta-alpha zinc fingers"/>
    <property type="match status" value="2"/>
</dbReference>
<feature type="region of interest" description="Disordered" evidence="8">
    <location>
        <begin position="85"/>
        <end position="115"/>
    </location>
</feature>
<feature type="region of interest" description="Disordered" evidence="8">
    <location>
        <begin position="127"/>
        <end position="161"/>
    </location>
</feature>
<dbReference type="Pfam" id="PF00096">
    <property type="entry name" value="zf-C2H2"/>
    <property type="match status" value="1"/>
</dbReference>
<feature type="compositionally biased region" description="Basic and acidic residues" evidence="8">
    <location>
        <begin position="134"/>
        <end position="152"/>
    </location>
</feature>
<name>F7BIB1_HORSE</name>
<feature type="region of interest" description="Disordered" evidence="8">
    <location>
        <begin position="1"/>
        <end position="61"/>
    </location>
</feature>
<dbReference type="Bgee" id="ENSECAG00000013761">
    <property type="expression patterns" value="Expressed in liver and 23 other cell types or tissues"/>
</dbReference>
<dbReference type="InParanoid" id="F7BIB1"/>
<accession>F7BIB1</accession>
<evidence type="ECO:0000313" key="11">
    <source>
        <dbReference type="Proteomes" id="UP000002281"/>
    </source>
</evidence>